<dbReference type="Proteomes" id="UP000050164">
    <property type="component" value="Unassembled WGS sequence"/>
</dbReference>
<dbReference type="EMBL" id="CNFT01001058">
    <property type="protein sequence ID" value="CKS78797.1"/>
    <property type="molecule type" value="Genomic_DNA"/>
</dbReference>
<protein>
    <submittedName>
        <fullName evidence="3">Uncharacterized protein</fullName>
    </submittedName>
</protein>
<gene>
    <name evidence="3" type="ORF">ERS027646_04434</name>
    <name evidence="2" type="ORF">ERS027659_03565</name>
</gene>
<feature type="region of interest" description="Disordered" evidence="1">
    <location>
        <begin position="26"/>
        <end position="64"/>
    </location>
</feature>
<feature type="compositionally biased region" description="Low complexity" evidence="1">
    <location>
        <begin position="123"/>
        <end position="135"/>
    </location>
</feature>
<dbReference type="Proteomes" id="UP000048948">
    <property type="component" value="Unassembled WGS sequence"/>
</dbReference>
<feature type="compositionally biased region" description="Polar residues" evidence="1">
    <location>
        <begin position="107"/>
        <end position="122"/>
    </location>
</feature>
<reference evidence="4 5" key="1">
    <citation type="submission" date="2015-03" db="EMBL/GenBank/DDBJ databases">
        <authorList>
            <consortium name="Pathogen Informatics"/>
        </authorList>
    </citation>
    <scope>NUCLEOTIDE SEQUENCE [LARGE SCALE GENOMIC DNA]</scope>
    <source>
        <strain evidence="3 4">Bir 172</strain>
        <strain evidence="2 5">Bir 185</strain>
    </source>
</reference>
<dbReference type="EMBL" id="CNGE01001362">
    <property type="protein sequence ID" value="CKU05871.1"/>
    <property type="molecule type" value="Genomic_DNA"/>
</dbReference>
<evidence type="ECO:0000256" key="1">
    <source>
        <dbReference type="SAM" id="MobiDB-lite"/>
    </source>
</evidence>
<evidence type="ECO:0000313" key="4">
    <source>
        <dbReference type="Proteomes" id="UP000048948"/>
    </source>
</evidence>
<evidence type="ECO:0000313" key="3">
    <source>
        <dbReference type="EMBL" id="CKU05871.1"/>
    </source>
</evidence>
<name>A0A655AVP8_MYCTX</name>
<proteinExistence type="predicted"/>
<dbReference type="AlphaFoldDB" id="A0A655AVP8"/>
<organism evidence="3 4">
    <name type="scientific">Mycobacterium tuberculosis</name>
    <dbReference type="NCBI Taxonomy" id="1773"/>
    <lineage>
        <taxon>Bacteria</taxon>
        <taxon>Bacillati</taxon>
        <taxon>Actinomycetota</taxon>
        <taxon>Actinomycetes</taxon>
        <taxon>Mycobacteriales</taxon>
        <taxon>Mycobacteriaceae</taxon>
        <taxon>Mycobacterium</taxon>
        <taxon>Mycobacterium tuberculosis complex</taxon>
    </lineage>
</organism>
<evidence type="ECO:0000313" key="2">
    <source>
        <dbReference type="EMBL" id="CKS78797.1"/>
    </source>
</evidence>
<accession>A0A655AVP8</accession>
<feature type="region of interest" description="Disordered" evidence="1">
    <location>
        <begin position="105"/>
        <end position="160"/>
    </location>
</feature>
<evidence type="ECO:0000313" key="5">
    <source>
        <dbReference type="Proteomes" id="UP000050164"/>
    </source>
</evidence>
<sequence>MPEAGALSPRRPPGCRYHARSVVAGGQSGRCRQPWPVTKTRTGLGRSAGARPRWASNQSNDSRAPVASPLVSIWVCVQGPTVSATCTPRSRRCRYCCSVCRRKMSCQPPTSSTGTWTRSNAAGNRSRSQNGSSRSVCSTQDSNHGAPVPSSVRADSPSGNVAAVRATRRGAVSWRIPARMRPGSSWWETRSLQPRKSLTVNDPVPHTEARKSCGPTVITAAASSGGGSCSNAHWVKPR</sequence>